<name>A0ACB9FKK6_ARCLA</name>
<reference evidence="2" key="1">
    <citation type="journal article" date="2022" name="Mol. Ecol. Resour.">
        <title>The genomes of chicory, endive, great burdock and yacon provide insights into Asteraceae palaeo-polyploidization history and plant inulin production.</title>
        <authorList>
            <person name="Fan W."/>
            <person name="Wang S."/>
            <person name="Wang H."/>
            <person name="Wang A."/>
            <person name="Jiang F."/>
            <person name="Liu H."/>
            <person name="Zhao H."/>
            <person name="Xu D."/>
            <person name="Zhang Y."/>
        </authorList>
    </citation>
    <scope>NUCLEOTIDE SEQUENCE [LARGE SCALE GENOMIC DNA]</scope>
    <source>
        <strain evidence="2">cv. Niubang</strain>
    </source>
</reference>
<keyword evidence="2" id="KW-1185">Reference proteome</keyword>
<evidence type="ECO:0000313" key="2">
    <source>
        <dbReference type="Proteomes" id="UP001055879"/>
    </source>
</evidence>
<evidence type="ECO:0000313" key="1">
    <source>
        <dbReference type="EMBL" id="KAI3771501.1"/>
    </source>
</evidence>
<proteinExistence type="predicted"/>
<gene>
    <name evidence="1" type="ORF">L6452_02666</name>
</gene>
<comment type="caution">
    <text evidence="1">The sequence shown here is derived from an EMBL/GenBank/DDBJ whole genome shotgun (WGS) entry which is preliminary data.</text>
</comment>
<sequence length="128" mass="14230">MAAIAPSNPNPSLSTNPTPFHSRTTFLHRFTLPISSNPKKRHPFLIISNVISNPKPTTTTTTNTPSSPEPFVSRYAPVQPRKGSDVLVEALEREGVTDVFAYPGVASMEIHRSLTRSRIIRNFVPRHE</sequence>
<reference evidence="1 2" key="2">
    <citation type="journal article" date="2022" name="Mol. Ecol. Resour.">
        <title>The genomes of chicory, endive, great burdock and yacon provide insights into Asteraceae paleo-polyploidization history and plant inulin production.</title>
        <authorList>
            <person name="Fan W."/>
            <person name="Wang S."/>
            <person name="Wang H."/>
            <person name="Wang A."/>
            <person name="Jiang F."/>
            <person name="Liu H."/>
            <person name="Zhao H."/>
            <person name="Xu D."/>
            <person name="Zhang Y."/>
        </authorList>
    </citation>
    <scope>NUCLEOTIDE SEQUENCE [LARGE SCALE GENOMIC DNA]</scope>
    <source>
        <strain evidence="2">cv. Niubang</strain>
    </source>
</reference>
<accession>A0ACB9FKK6</accession>
<protein>
    <submittedName>
        <fullName evidence="1">Uncharacterized protein</fullName>
    </submittedName>
</protein>
<organism evidence="1 2">
    <name type="scientific">Arctium lappa</name>
    <name type="common">Greater burdock</name>
    <name type="synonym">Lappa major</name>
    <dbReference type="NCBI Taxonomy" id="4217"/>
    <lineage>
        <taxon>Eukaryota</taxon>
        <taxon>Viridiplantae</taxon>
        <taxon>Streptophyta</taxon>
        <taxon>Embryophyta</taxon>
        <taxon>Tracheophyta</taxon>
        <taxon>Spermatophyta</taxon>
        <taxon>Magnoliopsida</taxon>
        <taxon>eudicotyledons</taxon>
        <taxon>Gunneridae</taxon>
        <taxon>Pentapetalae</taxon>
        <taxon>asterids</taxon>
        <taxon>campanulids</taxon>
        <taxon>Asterales</taxon>
        <taxon>Asteraceae</taxon>
        <taxon>Carduoideae</taxon>
        <taxon>Cardueae</taxon>
        <taxon>Arctiinae</taxon>
        <taxon>Arctium</taxon>
    </lineage>
</organism>
<dbReference type="Proteomes" id="UP001055879">
    <property type="component" value="Linkage Group LG01"/>
</dbReference>
<dbReference type="EMBL" id="CM042047">
    <property type="protein sequence ID" value="KAI3771501.1"/>
    <property type="molecule type" value="Genomic_DNA"/>
</dbReference>